<dbReference type="AlphaFoldDB" id="A0AAE0YU74"/>
<gene>
    <name evidence="1" type="ORF">RRG08_027854</name>
</gene>
<proteinExistence type="predicted"/>
<protein>
    <submittedName>
        <fullName evidence="1">Uncharacterized protein</fullName>
    </submittedName>
</protein>
<organism evidence="1 2">
    <name type="scientific">Elysia crispata</name>
    <name type="common">lettuce slug</name>
    <dbReference type="NCBI Taxonomy" id="231223"/>
    <lineage>
        <taxon>Eukaryota</taxon>
        <taxon>Metazoa</taxon>
        <taxon>Spiralia</taxon>
        <taxon>Lophotrochozoa</taxon>
        <taxon>Mollusca</taxon>
        <taxon>Gastropoda</taxon>
        <taxon>Heterobranchia</taxon>
        <taxon>Euthyneura</taxon>
        <taxon>Panpulmonata</taxon>
        <taxon>Sacoglossa</taxon>
        <taxon>Placobranchoidea</taxon>
        <taxon>Plakobranchidae</taxon>
        <taxon>Elysia</taxon>
    </lineage>
</organism>
<sequence length="134" mass="15444">MWWKRMMASPEERGEVSGGMCALESPRASQGGSERRCWLRLRGSLAIEEKPLQRPILRLRSDRIRKIFPRAIRLEDKRHHSHDMAMFLVRHLDLGEERPHRTFLGKARLDLAGLSDSAIDWALGQTEKDGSNQS</sequence>
<evidence type="ECO:0000313" key="2">
    <source>
        <dbReference type="Proteomes" id="UP001283361"/>
    </source>
</evidence>
<evidence type="ECO:0000313" key="1">
    <source>
        <dbReference type="EMBL" id="KAK3756876.1"/>
    </source>
</evidence>
<accession>A0AAE0YU74</accession>
<name>A0AAE0YU74_9GAST</name>
<reference evidence="1" key="1">
    <citation type="journal article" date="2023" name="G3 (Bethesda)">
        <title>A reference genome for the long-term kleptoplast-retaining sea slug Elysia crispata morphotype clarki.</title>
        <authorList>
            <person name="Eastman K.E."/>
            <person name="Pendleton A.L."/>
            <person name="Shaikh M.A."/>
            <person name="Suttiyut T."/>
            <person name="Ogas R."/>
            <person name="Tomko P."/>
            <person name="Gavelis G."/>
            <person name="Widhalm J.R."/>
            <person name="Wisecaver J.H."/>
        </authorList>
    </citation>
    <scope>NUCLEOTIDE SEQUENCE</scope>
    <source>
        <strain evidence="1">ECLA1</strain>
    </source>
</reference>
<dbReference type="EMBL" id="JAWDGP010005454">
    <property type="protein sequence ID" value="KAK3756876.1"/>
    <property type="molecule type" value="Genomic_DNA"/>
</dbReference>
<comment type="caution">
    <text evidence="1">The sequence shown here is derived from an EMBL/GenBank/DDBJ whole genome shotgun (WGS) entry which is preliminary data.</text>
</comment>
<keyword evidence="2" id="KW-1185">Reference proteome</keyword>
<dbReference type="Proteomes" id="UP001283361">
    <property type="component" value="Unassembled WGS sequence"/>
</dbReference>